<evidence type="ECO:0000259" key="2">
    <source>
        <dbReference type="Pfam" id="PF00892"/>
    </source>
</evidence>
<reference evidence="3 4" key="1">
    <citation type="submission" date="2016-04" db="EMBL/GenBank/DDBJ databases">
        <title>Complete Genome Sequence of Halotalea alkalilenta IHB B 13600.</title>
        <authorList>
            <person name="Swarnkar M.K."/>
            <person name="Sharma A."/>
            <person name="Kaushal K."/>
            <person name="Soni R."/>
            <person name="Rana S."/>
            <person name="Singh A.K."/>
            <person name="Gulati A."/>
        </authorList>
    </citation>
    <scope>NUCLEOTIDE SEQUENCE [LARGE SCALE GENOMIC DNA]</scope>
    <source>
        <strain evidence="3 4">IHB B 13600</strain>
    </source>
</reference>
<feature type="transmembrane region" description="Helical" evidence="1">
    <location>
        <begin position="67"/>
        <end position="86"/>
    </location>
</feature>
<feature type="transmembrane region" description="Helical" evidence="1">
    <location>
        <begin position="278"/>
        <end position="295"/>
    </location>
</feature>
<sequence length="297" mass="31563">MLWSLFTLIAAFSQALRNAQQKRLSGEIDALGVTLARFLWAPPLAFGYLGLLYALDPAPLPGFSLGFILPASAGALAQIIATLLMVRLFQRRSYTAGVGLAKSEALFAALLGVAFFAAQLGVVGWLGVAFGAVAVWLLKGRSAPGELDLTTLALGLGSGVCFALTTLLVRQATLTLDAPFMQAAAWALVWNVCLQVVVLMAWLAIRSPSTIGKLLARPRAVFGVSLSSSLASLCWFSALTLQDAALVKTLGQVEVLFTLLLSRHWLRERVGGRERLGLLLVALGALLVLWPSLAAHI</sequence>
<feature type="transmembrane region" description="Helical" evidence="1">
    <location>
        <begin position="35"/>
        <end position="55"/>
    </location>
</feature>
<dbReference type="Pfam" id="PF00892">
    <property type="entry name" value="EamA"/>
    <property type="match status" value="1"/>
</dbReference>
<dbReference type="Proteomes" id="UP000077875">
    <property type="component" value="Chromosome"/>
</dbReference>
<organism evidence="3 4">
    <name type="scientific">Halotalea alkalilenta</name>
    <dbReference type="NCBI Taxonomy" id="376489"/>
    <lineage>
        <taxon>Bacteria</taxon>
        <taxon>Pseudomonadati</taxon>
        <taxon>Pseudomonadota</taxon>
        <taxon>Gammaproteobacteria</taxon>
        <taxon>Oceanospirillales</taxon>
        <taxon>Halomonadaceae</taxon>
        <taxon>Halotalea</taxon>
    </lineage>
</organism>
<protein>
    <submittedName>
        <fullName evidence="3">Multidrug transporter</fullName>
    </submittedName>
</protein>
<feature type="transmembrane region" description="Helical" evidence="1">
    <location>
        <begin position="149"/>
        <end position="171"/>
    </location>
</feature>
<proteinExistence type="predicted"/>
<feature type="transmembrane region" description="Helical" evidence="1">
    <location>
        <begin position="220"/>
        <end position="239"/>
    </location>
</feature>
<dbReference type="SUPFAM" id="SSF103481">
    <property type="entry name" value="Multidrug resistance efflux transporter EmrE"/>
    <property type="match status" value="1"/>
</dbReference>
<evidence type="ECO:0000256" key="1">
    <source>
        <dbReference type="SAM" id="Phobius"/>
    </source>
</evidence>
<dbReference type="KEGG" id="haa:A5892_13050"/>
<keyword evidence="1" id="KW-0812">Transmembrane</keyword>
<gene>
    <name evidence="3" type="ORF">A5892_13050</name>
</gene>
<evidence type="ECO:0000313" key="4">
    <source>
        <dbReference type="Proteomes" id="UP000077875"/>
    </source>
</evidence>
<feature type="domain" description="EamA" evidence="2">
    <location>
        <begin position="152"/>
        <end position="289"/>
    </location>
</feature>
<keyword evidence="4" id="KW-1185">Reference proteome</keyword>
<dbReference type="GO" id="GO:0016020">
    <property type="term" value="C:membrane"/>
    <property type="evidence" value="ECO:0007669"/>
    <property type="project" value="InterPro"/>
</dbReference>
<name>A0A172YGV5_9GAMM</name>
<dbReference type="RefSeq" id="WP_064123176.1">
    <property type="nucleotide sequence ID" value="NZ_CP015243.1"/>
</dbReference>
<feature type="transmembrane region" description="Helical" evidence="1">
    <location>
        <begin position="106"/>
        <end position="137"/>
    </location>
</feature>
<feature type="transmembrane region" description="Helical" evidence="1">
    <location>
        <begin position="183"/>
        <end position="205"/>
    </location>
</feature>
<keyword evidence="1" id="KW-1133">Transmembrane helix</keyword>
<evidence type="ECO:0000313" key="3">
    <source>
        <dbReference type="EMBL" id="ANF58282.1"/>
    </source>
</evidence>
<keyword evidence="1" id="KW-0472">Membrane</keyword>
<dbReference type="AlphaFoldDB" id="A0A172YGV5"/>
<accession>A0A172YGV5</accession>
<dbReference type="InterPro" id="IPR037185">
    <property type="entry name" value="EmrE-like"/>
</dbReference>
<dbReference type="EMBL" id="CP015243">
    <property type="protein sequence ID" value="ANF58282.1"/>
    <property type="molecule type" value="Genomic_DNA"/>
</dbReference>
<dbReference type="InterPro" id="IPR000620">
    <property type="entry name" value="EamA_dom"/>
</dbReference>